<dbReference type="EMBL" id="KB308935">
    <property type="protein sequence ID" value="ELT96054.1"/>
    <property type="molecule type" value="Genomic_DNA"/>
</dbReference>
<organism evidence="2">
    <name type="scientific">Capitella teleta</name>
    <name type="common">Polychaete worm</name>
    <dbReference type="NCBI Taxonomy" id="283909"/>
    <lineage>
        <taxon>Eukaryota</taxon>
        <taxon>Metazoa</taxon>
        <taxon>Spiralia</taxon>
        <taxon>Lophotrochozoa</taxon>
        <taxon>Annelida</taxon>
        <taxon>Polychaeta</taxon>
        <taxon>Sedentaria</taxon>
        <taxon>Scolecida</taxon>
        <taxon>Capitellidae</taxon>
        <taxon>Capitella</taxon>
    </lineage>
</organism>
<protein>
    <submittedName>
        <fullName evidence="2 3">Uncharacterized protein</fullName>
    </submittedName>
</protein>
<dbReference type="AlphaFoldDB" id="R7TQW2"/>
<reference evidence="2 4" key="2">
    <citation type="journal article" date="2013" name="Nature">
        <title>Insights into bilaterian evolution from three spiralian genomes.</title>
        <authorList>
            <person name="Simakov O."/>
            <person name="Marletaz F."/>
            <person name="Cho S.J."/>
            <person name="Edsinger-Gonzales E."/>
            <person name="Havlak P."/>
            <person name="Hellsten U."/>
            <person name="Kuo D.H."/>
            <person name="Larsson T."/>
            <person name="Lv J."/>
            <person name="Arendt D."/>
            <person name="Savage R."/>
            <person name="Osoegawa K."/>
            <person name="de Jong P."/>
            <person name="Grimwood J."/>
            <person name="Chapman J.A."/>
            <person name="Shapiro H."/>
            <person name="Aerts A."/>
            <person name="Otillar R.P."/>
            <person name="Terry A.Y."/>
            <person name="Boore J.L."/>
            <person name="Grigoriev I.V."/>
            <person name="Lindberg D.R."/>
            <person name="Seaver E.C."/>
            <person name="Weisblat D.A."/>
            <person name="Putnam N.H."/>
            <person name="Rokhsar D.S."/>
        </authorList>
    </citation>
    <scope>NUCLEOTIDE SEQUENCE</scope>
    <source>
        <strain evidence="2 4">I ESC-2004</strain>
    </source>
</reference>
<keyword evidence="4" id="KW-1185">Reference proteome</keyword>
<evidence type="ECO:0000313" key="2">
    <source>
        <dbReference type="EMBL" id="ELT96054.1"/>
    </source>
</evidence>
<dbReference type="HOGENOM" id="CLU_1095172_0_0_1"/>
<proteinExistence type="predicted"/>
<dbReference type="Proteomes" id="UP000014760">
    <property type="component" value="Unassembled WGS sequence"/>
</dbReference>
<reference evidence="3" key="3">
    <citation type="submission" date="2015-06" db="UniProtKB">
        <authorList>
            <consortium name="EnsemblMetazoa"/>
        </authorList>
    </citation>
    <scope>IDENTIFICATION</scope>
</reference>
<dbReference type="OrthoDB" id="6140722at2759"/>
<accession>R7TQW2</accession>
<dbReference type="EnsemblMetazoa" id="CapteT200855">
    <property type="protein sequence ID" value="CapteP200855"/>
    <property type="gene ID" value="CapteG200855"/>
</dbReference>
<evidence type="ECO:0000256" key="1">
    <source>
        <dbReference type="SAM" id="MobiDB-lite"/>
    </source>
</evidence>
<dbReference type="EMBL" id="AMQN01011553">
    <property type="status" value="NOT_ANNOTATED_CDS"/>
    <property type="molecule type" value="Genomic_DNA"/>
</dbReference>
<gene>
    <name evidence="2" type="ORF">CAPTEDRAFT_200855</name>
</gene>
<name>R7TQW2_CAPTE</name>
<evidence type="ECO:0000313" key="3">
    <source>
        <dbReference type="EnsemblMetazoa" id="CapteP200855"/>
    </source>
</evidence>
<reference evidence="4" key="1">
    <citation type="submission" date="2012-12" db="EMBL/GenBank/DDBJ databases">
        <authorList>
            <person name="Hellsten U."/>
            <person name="Grimwood J."/>
            <person name="Chapman J.A."/>
            <person name="Shapiro H."/>
            <person name="Aerts A."/>
            <person name="Otillar R.P."/>
            <person name="Terry A.Y."/>
            <person name="Boore J.L."/>
            <person name="Simakov O."/>
            <person name="Marletaz F."/>
            <person name="Cho S.-J."/>
            <person name="Edsinger-Gonzales E."/>
            <person name="Havlak P."/>
            <person name="Kuo D.-H."/>
            <person name="Larsson T."/>
            <person name="Lv J."/>
            <person name="Arendt D."/>
            <person name="Savage R."/>
            <person name="Osoegawa K."/>
            <person name="de Jong P."/>
            <person name="Lindberg D.R."/>
            <person name="Seaver E.C."/>
            <person name="Weisblat D.A."/>
            <person name="Putnam N.H."/>
            <person name="Grigoriev I.V."/>
            <person name="Rokhsar D.S."/>
        </authorList>
    </citation>
    <scope>NUCLEOTIDE SEQUENCE</scope>
    <source>
        <strain evidence="4">I ESC-2004</strain>
    </source>
</reference>
<feature type="compositionally biased region" description="Polar residues" evidence="1">
    <location>
        <begin position="64"/>
        <end position="77"/>
    </location>
</feature>
<feature type="region of interest" description="Disordered" evidence="1">
    <location>
        <begin position="60"/>
        <end position="109"/>
    </location>
</feature>
<evidence type="ECO:0000313" key="4">
    <source>
        <dbReference type="Proteomes" id="UP000014760"/>
    </source>
</evidence>
<sequence length="254" mass="28139">MTHLEESAFGLSADEMEHIRYLEALKQRRKRAVTSCGPRKTVSDGLSLEGQIAMQMAMDERVSTETVASDAHPSSDSGYAKSEAASLDNQSGAGSSGDYPPQRTPQRTYTFSELYRRNNSARMRKDITDEYFREDEEKKRALGGGKVESAMEMVEVMRHGDDALDAEFSLADDEAIAELARINSVEKCSVWMQATVEHRADSATITAKRSPRAGGVGLTSKCPSRSLTRKPCRMLVRFDDDTARGSAVNLWWQA</sequence>